<dbReference type="EC" id="1.1.1.205" evidence="13 20"/>
<comment type="subunit">
    <text evidence="3 13">Homotetramer.</text>
</comment>
<evidence type="ECO:0000256" key="6">
    <source>
        <dbReference type="ARBA" id="ARBA00022749"/>
    </source>
</evidence>
<feature type="binding site" evidence="16">
    <location>
        <begin position="257"/>
        <end position="259"/>
    </location>
    <ligand>
        <name>NAD(+)</name>
        <dbReference type="ChEBI" id="CHEBI:57540"/>
    </ligand>
</feature>
<dbReference type="SMART" id="SM01240">
    <property type="entry name" value="IMPDH"/>
    <property type="match status" value="1"/>
</dbReference>
<feature type="binding site" description="in other chain" evidence="13 17">
    <location>
        <position position="312"/>
    </location>
    <ligand>
        <name>K(+)</name>
        <dbReference type="ChEBI" id="CHEBI:29103"/>
        <note>ligand shared between two tetrameric partners</note>
    </ligand>
</feature>
<dbReference type="InterPro" id="IPR000644">
    <property type="entry name" value="CBS_dom"/>
</dbReference>
<comment type="cofactor">
    <cofactor evidence="1 13">
        <name>K(+)</name>
        <dbReference type="ChEBI" id="CHEBI:29103"/>
    </cofactor>
</comment>
<feature type="active site" description="Proton acceptor" evidence="13 14">
    <location>
        <position position="417"/>
    </location>
</feature>
<evidence type="ECO:0000256" key="9">
    <source>
        <dbReference type="ARBA" id="ARBA00023002"/>
    </source>
</evidence>
<dbReference type="SUPFAM" id="SSF51412">
    <property type="entry name" value="Inosine monophosphate dehydrogenase (IMPDH)"/>
    <property type="match status" value="1"/>
</dbReference>
<evidence type="ECO:0000256" key="4">
    <source>
        <dbReference type="ARBA" id="ARBA00022723"/>
    </source>
</evidence>
<keyword evidence="9 13" id="KW-0560">Oxidoreductase</keyword>
<feature type="binding site" evidence="13 15">
    <location>
        <position position="313"/>
    </location>
    <ligand>
        <name>IMP</name>
        <dbReference type="ChEBI" id="CHEBI:58053"/>
    </ligand>
</feature>
<dbReference type="CDD" id="cd04601">
    <property type="entry name" value="CBS_pair_IMPDH"/>
    <property type="match status" value="1"/>
</dbReference>
<feature type="binding site" evidence="13">
    <location>
        <position position="487"/>
    </location>
    <ligand>
        <name>K(+)</name>
        <dbReference type="ChEBI" id="CHEBI:29103"/>
        <note>ligand shared between two tetrameric partners</note>
    </ligand>
</feature>
<keyword evidence="8 13" id="KW-0630">Potassium</keyword>
<dbReference type="Gene3D" id="3.20.20.70">
    <property type="entry name" value="Aldolase class I"/>
    <property type="match status" value="1"/>
</dbReference>
<accession>A0A840IXE1</accession>
<keyword evidence="5" id="KW-0677">Repeat</keyword>
<evidence type="ECO:0000313" key="22">
    <source>
        <dbReference type="EMBL" id="MBB4686383.1"/>
    </source>
</evidence>
<dbReference type="GO" id="GO:0000166">
    <property type="term" value="F:nucleotide binding"/>
    <property type="evidence" value="ECO:0007669"/>
    <property type="project" value="UniProtKB-UniRule"/>
</dbReference>
<gene>
    <name evidence="13" type="primary">guaB</name>
    <name evidence="22" type="ORF">BJY18_003868</name>
</gene>
<name>A0A840IXE1_9PSEU</name>
<comment type="caution">
    <text evidence="22">The sequence shown here is derived from an EMBL/GenBank/DDBJ whole genome shotgun (WGS) entry which is preliminary data.</text>
</comment>
<evidence type="ECO:0000256" key="17">
    <source>
        <dbReference type="PIRSR" id="PIRSR000130-4"/>
    </source>
</evidence>
<keyword evidence="10 13" id="KW-0520">NAD</keyword>
<dbReference type="RefSeq" id="WP_184781263.1">
    <property type="nucleotide sequence ID" value="NZ_JACHMG010000001.1"/>
</dbReference>
<feature type="binding site" description="in other chain" evidence="13 17">
    <location>
        <position position="310"/>
    </location>
    <ligand>
        <name>K(+)</name>
        <dbReference type="ChEBI" id="CHEBI:29103"/>
        <note>ligand shared between two tetrameric partners</note>
    </ligand>
</feature>
<dbReference type="PANTHER" id="PTHR11911:SF111">
    <property type="entry name" value="INOSINE-5'-MONOPHOSPHATE DEHYDROGENASE"/>
    <property type="match status" value="1"/>
</dbReference>
<evidence type="ECO:0000256" key="2">
    <source>
        <dbReference type="ARBA" id="ARBA00005502"/>
    </source>
</evidence>
<dbReference type="Proteomes" id="UP000581769">
    <property type="component" value="Unassembled WGS sequence"/>
</dbReference>
<keyword evidence="6 13" id="KW-0332">GMP biosynthesis</keyword>
<dbReference type="PIRSF" id="PIRSF000130">
    <property type="entry name" value="IMPDH"/>
    <property type="match status" value="1"/>
</dbReference>
<dbReference type="InterPro" id="IPR046342">
    <property type="entry name" value="CBS_dom_sf"/>
</dbReference>
<feature type="binding site" evidence="13 16">
    <location>
        <begin position="308"/>
        <end position="310"/>
    </location>
    <ligand>
        <name>NAD(+)</name>
        <dbReference type="ChEBI" id="CHEBI:57540"/>
    </ligand>
</feature>
<comment type="activity regulation">
    <text evidence="13">Mycophenolic acid (MPA) is a non-competitive inhibitor that prevents formation of the closed enzyme conformation by binding to the same site as the amobile flap. In contrast, mizoribine monophosphate (MZP) is a competitive inhibitor that induces the closed conformation. MPA is a potent inhibitor of mammalian IMPDHs but a poor inhibitor of the bacterial enzymes. MZP is a more potent inhibitor of bacterial IMPDH.</text>
</comment>
<feature type="domain" description="CBS" evidence="21">
    <location>
        <begin position="103"/>
        <end position="161"/>
    </location>
</feature>
<proteinExistence type="inferred from homology"/>
<feature type="domain" description="CBS" evidence="21">
    <location>
        <begin position="163"/>
        <end position="220"/>
    </location>
</feature>
<dbReference type="PROSITE" id="PS00487">
    <property type="entry name" value="IMP_DH_GMP_RED"/>
    <property type="match status" value="1"/>
</dbReference>
<dbReference type="PANTHER" id="PTHR11911">
    <property type="entry name" value="INOSINE-5-MONOPHOSPHATE DEHYDROGENASE RELATED"/>
    <property type="match status" value="1"/>
</dbReference>
<keyword evidence="7 13" id="KW-0658">Purine biosynthesis</keyword>
<organism evidence="22 23">
    <name type="scientific">Amycolatopsis jiangsuensis</name>
    <dbReference type="NCBI Taxonomy" id="1181879"/>
    <lineage>
        <taxon>Bacteria</taxon>
        <taxon>Bacillati</taxon>
        <taxon>Actinomycetota</taxon>
        <taxon>Actinomycetes</taxon>
        <taxon>Pseudonocardiales</taxon>
        <taxon>Pseudonocardiaceae</taxon>
        <taxon>Amycolatopsis</taxon>
    </lineage>
</organism>
<feature type="binding site" evidence="13 15">
    <location>
        <begin position="371"/>
        <end position="372"/>
    </location>
    <ligand>
        <name>IMP</name>
        <dbReference type="ChEBI" id="CHEBI:58053"/>
    </ligand>
</feature>
<reference evidence="22 23" key="1">
    <citation type="submission" date="2020-08" db="EMBL/GenBank/DDBJ databases">
        <title>Sequencing the genomes of 1000 actinobacteria strains.</title>
        <authorList>
            <person name="Klenk H.-P."/>
        </authorList>
    </citation>
    <scope>NUCLEOTIDE SEQUENCE [LARGE SCALE GENOMIC DNA]</scope>
    <source>
        <strain evidence="22 23">DSM 45859</strain>
    </source>
</reference>
<evidence type="ECO:0000256" key="8">
    <source>
        <dbReference type="ARBA" id="ARBA00022958"/>
    </source>
</evidence>
<evidence type="ECO:0000256" key="5">
    <source>
        <dbReference type="ARBA" id="ARBA00022737"/>
    </source>
</evidence>
<feature type="binding site" evidence="13">
    <location>
        <position position="486"/>
    </location>
    <ligand>
        <name>K(+)</name>
        <dbReference type="ChEBI" id="CHEBI:29103"/>
        <note>ligand shared between two tetrameric partners</note>
    </ligand>
</feature>
<evidence type="ECO:0000256" key="15">
    <source>
        <dbReference type="PIRSR" id="PIRSR000130-2"/>
    </source>
</evidence>
<evidence type="ECO:0000256" key="13">
    <source>
        <dbReference type="HAMAP-Rule" id="MF_01964"/>
    </source>
</evidence>
<feature type="binding site" evidence="13">
    <location>
        <position position="257"/>
    </location>
    <ligand>
        <name>NAD(+)</name>
        <dbReference type="ChEBI" id="CHEBI:57540"/>
    </ligand>
</feature>
<dbReference type="InterPro" id="IPR015875">
    <property type="entry name" value="IMP_DH/GMP_Rdtase_CS"/>
</dbReference>
<evidence type="ECO:0000313" key="23">
    <source>
        <dbReference type="Proteomes" id="UP000581769"/>
    </source>
</evidence>
<dbReference type="InterPro" id="IPR005990">
    <property type="entry name" value="IMP_DH"/>
</dbReference>
<protein>
    <recommendedName>
        <fullName evidence="13 20">Inosine-5'-monophosphate dehydrogenase</fullName>
        <shortName evidence="13">IMP dehydrogenase</shortName>
        <shortName evidence="13">IMPD</shortName>
        <shortName evidence="13">IMPDH</shortName>
        <ecNumber evidence="13 20">1.1.1.205</ecNumber>
    </recommendedName>
</protein>
<dbReference type="SMART" id="SM00116">
    <property type="entry name" value="CBS"/>
    <property type="match status" value="2"/>
</dbReference>
<dbReference type="InterPro" id="IPR013785">
    <property type="entry name" value="Aldolase_TIM"/>
</dbReference>
<dbReference type="Pfam" id="PF00571">
    <property type="entry name" value="CBS"/>
    <property type="match status" value="2"/>
</dbReference>
<comment type="function">
    <text evidence="13">Catalyzes the conversion of inosine 5'-phosphate (IMP) to xanthosine 5'-phosphate (XMP), the first committed and rate-limiting step in the de novo synthesis of guanine nucleotides, and therefore plays an important role in the regulation of cell growth.</text>
</comment>
<dbReference type="EMBL" id="JACHMG010000001">
    <property type="protein sequence ID" value="MBB4686383.1"/>
    <property type="molecule type" value="Genomic_DNA"/>
</dbReference>
<dbReference type="GO" id="GO:0046872">
    <property type="term" value="F:metal ion binding"/>
    <property type="evidence" value="ECO:0007669"/>
    <property type="project" value="UniProtKB-UniRule"/>
</dbReference>
<evidence type="ECO:0000256" key="11">
    <source>
        <dbReference type="ARBA" id="ARBA00023122"/>
    </source>
</evidence>
<feature type="binding site" evidence="13 15">
    <location>
        <begin position="395"/>
        <end position="399"/>
    </location>
    <ligand>
        <name>IMP</name>
        <dbReference type="ChEBI" id="CHEBI:58053"/>
    </ligand>
</feature>
<evidence type="ECO:0000256" key="20">
    <source>
        <dbReference type="RuleBase" id="RU003928"/>
    </source>
</evidence>
<evidence type="ECO:0000256" key="12">
    <source>
        <dbReference type="ARBA" id="ARBA00048028"/>
    </source>
</evidence>
<dbReference type="GO" id="GO:0003938">
    <property type="term" value="F:IMP dehydrogenase activity"/>
    <property type="evidence" value="ECO:0007669"/>
    <property type="project" value="UniProtKB-UniRule"/>
</dbReference>
<comment type="catalytic activity">
    <reaction evidence="12 13 20">
        <text>IMP + NAD(+) + H2O = XMP + NADH + H(+)</text>
        <dbReference type="Rhea" id="RHEA:11708"/>
        <dbReference type="ChEBI" id="CHEBI:15377"/>
        <dbReference type="ChEBI" id="CHEBI:15378"/>
        <dbReference type="ChEBI" id="CHEBI:57464"/>
        <dbReference type="ChEBI" id="CHEBI:57540"/>
        <dbReference type="ChEBI" id="CHEBI:57945"/>
        <dbReference type="ChEBI" id="CHEBI:58053"/>
        <dbReference type="EC" id="1.1.1.205"/>
    </reaction>
</comment>
<dbReference type="GO" id="GO:0006183">
    <property type="term" value="P:GTP biosynthetic process"/>
    <property type="evidence" value="ECO:0007669"/>
    <property type="project" value="TreeGrafter"/>
</dbReference>
<dbReference type="CDD" id="cd00381">
    <property type="entry name" value="IMPDH"/>
    <property type="match status" value="1"/>
</dbReference>
<dbReference type="PROSITE" id="PS51371">
    <property type="entry name" value="CBS"/>
    <property type="match status" value="2"/>
</dbReference>
<evidence type="ECO:0000256" key="1">
    <source>
        <dbReference type="ARBA" id="ARBA00001958"/>
    </source>
</evidence>
<evidence type="ECO:0000256" key="14">
    <source>
        <dbReference type="PIRSR" id="PIRSR000130-1"/>
    </source>
</evidence>
<evidence type="ECO:0000256" key="7">
    <source>
        <dbReference type="ARBA" id="ARBA00022755"/>
    </source>
</evidence>
<dbReference type="SUPFAM" id="SSF54631">
    <property type="entry name" value="CBS-domain pair"/>
    <property type="match status" value="1"/>
</dbReference>
<dbReference type="GO" id="GO:0006177">
    <property type="term" value="P:GMP biosynthetic process"/>
    <property type="evidence" value="ECO:0007669"/>
    <property type="project" value="UniProtKB-UniRule"/>
</dbReference>
<comment type="caution">
    <text evidence="13">Lacks conserved residue(s) required for the propagation of feature annotation.</text>
</comment>
<sequence length="503" mass="52143">MTSESITPAVPSKFAMLGLTFDDVLLLPAESDVVPSAVDTSTRLSRNITLGVPLVSAAMDTVTEGRMAIAMARQGGMGVLQRNLPIEEQAAAVEVVKRSEAGMVTDPVTCSPDATLAEVDALCARFRISGVPVTDASGALVGIITNRDMRFEVDYTRLVSEVMTKAPLVTAQVGVTAEAALGLLRRHKIEKLPIVDGAGKLRGLITVKDFVKTEQYPNASKDPDGRLIVGAAVGVGADGHKRAMALAEAGVDVLMVDTAHGHSRAVVDTVRLLKKELGDTVDVVGGNVATRAGAQALVDAGVDGVKVGVGPGSICTTRIVAGVGVPQISAIYEADQAARPAGVPVIGDGGIQYSGDIAKALAAGASTVMLGSLLAGTAESPGDLILVNGKQFKVYRGMGSLGAMQSRGEAKSYSKDRYAQDDVLNEDKLVPEGIEGRIPFRGPLANVVHQLVGGLRAGMGYAGATTIPQLQEAQLVRITAAGLKESHPHDITMTVEAPNYTTR</sequence>
<dbReference type="UniPathway" id="UPA00601">
    <property type="reaction ID" value="UER00295"/>
</dbReference>
<dbReference type="HAMAP" id="MF_01964">
    <property type="entry name" value="IMPDH"/>
    <property type="match status" value="1"/>
</dbReference>
<comment type="similarity">
    <text evidence="2 13 19">Belongs to the IMPDH/GMPR family.</text>
</comment>
<dbReference type="AlphaFoldDB" id="A0A840IXE1"/>
<evidence type="ECO:0000256" key="3">
    <source>
        <dbReference type="ARBA" id="ARBA00011881"/>
    </source>
</evidence>
<evidence type="ECO:0000256" key="18">
    <source>
        <dbReference type="PROSITE-ProRule" id="PRU00703"/>
    </source>
</evidence>
<feature type="binding site" evidence="13">
    <location>
        <position position="485"/>
    </location>
    <ligand>
        <name>K(+)</name>
        <dbReference type="ChEBI" id="CHEBI:29103"/>
        <note>ligand shared between two tetrameric partners</note>
    </ligand>
</feature>
<comment type="pathway">
    <text evidence="13 20">Purine metabolism; XMP biosynthesis via de novo pathway; XMP from IMP: step 1/1.</text>
</comment>
<feature type="active site" description="Thioimidate intermediate" evidence="13 14">
    <location>
        <position position="315"/>
    </location>
</feature>
<evidence type="ECO:0000256" key="10">
    <source>
        <dbReference type="ARBA" id="ARBA00023027"/>
    </source>
</evidence>
<feature type="binding site" description="in other chain" evidence="13 17">
    <location>
        <position position="315"/>
    </location>
    <ligand>
        <name>K(+)</name>
        <dbReference type="ChEBI" id="CHEBI:29103"/>
        <note>ligand shared between two tetrameric partners</note>
    </ligand>
</feature>
<dbReference type="FunFam" id="3.20.20.70:FF:000003">
    <property type="entry name" value="GMP reductase"/>
    <property type="match status" value="1"/>
</dbReference>
<feature type="binding site" evidence="13 15">
    <location>
        <begin position="348"/>
        <end position="350"/>
    </location>
    <ligand>
        <name>IMP</name>
        <dbReference type="ChEBI" id="CHEBI:58053"/>
    </ligand>
</feature>
<keyword evidence="11 18" id="KW-0129">CBS domain</keyword>
<dbReference type="InterPro" id="IPR001093">
    <property type="entry name" value="IMP_DH_GMPRt"/>
</dbReference>
<feature type="binding site" evidence="13 15">
    <location>
        <position position="432"/>
    </location>
    <ligand>
        <name>IMP</name>
        <dbReference type="ChEBI" id="CHEBI:58053"/>
    </ligand>
</feature>
<keyword evidence="23" id="KW-1185">Reference proteome</keyword>
<evidence type="ECO:0000256" key="16">
    <source>
        <dbReference type="PIRSR" id="PIRSR000130-3"/>
    </source>
</evidence>
<dbReference type="NCBIfam" id="TIGR01302">
    <property type="entry name" value="IMP_dehydrog"/>
    <property type="match status" value="1"/>
</dbReference>
<keyword evidence="4 13" id="KW-0479">Metal-binding</keyword>
<evidence type="ECO:0000259" key="21">
    <source>
        <dbReference type="PROSITE" id="PS51371"/>
    </source>
</evidence>
<evidence type="ECO:0000256" key="19">
    <source>
        <dbReference type="RuleBase" id="RU003927"/>
    </source>
</evidence>
<dbReference type="Pfam" id="PF00478">
    <property type="entry name" value="IMPDH"/>
    <property type="match status" value="1"/>
</dbReference>